<feature type="compositionally biased region" description="Basic and acidic residues" evidence="1">
    <location>
        <begin position="12"/>
        <end position="22"/>
    </location>
</feature>
<organism evidence="2 3">
    <name type="scientific">Nephila pilipes</name>
    <name type="common">Giant wood spider</name>
    <name type="synonym">Nephila maculata</name>
    <dbReference type="NCBI Taxonomy" id="299642"/>
    <lineage>
        <taxon>Eukaryota</taxon>
        <taxon>Metazoa</taxon>
        <taxon>Ecdysozoa</taxon>
        <taxon>Arthropoda</taxon>
        <taxon>Chelicerata</taxon>
        <taxon>Arachnida</taxon>
        <taxon>Araneae</taxon>
        <taxon>Araneomorphae</taxon>
        <taxon>Entelegynae</taxon>
        <taxon>Araneoidea</taxon>
        <taxon>Nephilidae</taxon>
        <taxon>Nephila</taxon>
    </lineage>
</organism>
<name>A0A8X6NAH2_NEPPI</name>
<sequence>MSNLSRVPVTRSWERNDSEGGKKNQNHGNLKLRYANVVVFFSKQSRSATIELSVGWQEIRRRGYGIPPSSHLQLGRERKNIQVNDFEKLREIDIFLGEQYFATGKDVTLFYAQIRLQE</sequence>
<comment type="caution">
    <text evidence="2">The sequence shown here is derived from an EMBL/GenBank/DDBJ whole genome shotgun (WGS) entry which is preliminary data.</text>
</comment>
<proteinExistence type="predicted"/>
<evidence type="ECO:0000256" key="1">
    <source>
        <dbReference type="SAM" id="MobiDB-lite"/>
    </source>
</evidence>
<keyword evidence="3" id="KW-1185">Reference proteome</keyword>
<dbReference type="EMBL" id="BMAW01102072">
    <property type="protein sequence ID" value="GFT02557.1"/>
    <property type="molecule type" value="Genomic_DNA"/>
</dbReference>
<feature type="region of interest" description="Disordered" evidence="1">
    <location>
        <begin position="1"/>
        <end position="27"/>
    </location>
</feature>
<evidence type="ECO:0000313" key="3">
    <source>
        <dbReference type="Proteomes" id="UP000887013"/>
    </source>
</evidence>
<accession>A0A8X6NAH2</accession>
<dbReference type="AlphaFoldDB" id="A0A8X6NAH2"/>
<protein>
    <submittedName>
        <fullName evidence="2">Uncharacterized protein</fullName>
    </submittedName>
</protein>
<evidence type="ECO:0000313" key="2">
    <source>
        <dbReference type="EMBL" id="GFT02557.1"/>
    </source>
</evidence>
<dbReference type="Proteomes" id="UP000887013">
    <property type="component" value="Unassembled WGS sequence"/>
</dbReference>
<gene>
    <name evidence="2" type="ORF">NPIL_426031</name>
</gene>
<reference evidence="2" key="1">
    <citation type="submission" date="2020-08" db="EMBL/GenBank/DDBJ databases">
        <title>Multicomponent nature underlies the extraordinary mechanical properties of spider dragline silk.</title>
        <authorList>
            <person name="Kono N."/>
            <person name="Nakamura H."/>
            <person name="Mori M."/>
            <person name="Yoshida Y."/>
            <person name="Ohtoshi R."/>
            <person name="Malay A.D."/>
            <person name="Moran D.A.P."/>
            <person name="Tomita M."/>
            <person name="Numata K."/>
            <person name="Arakawa K."/>
        </authorList>
    </citation>
    <scope>NUCLEOTIDE SEQUENCE</scope>
</reference>